<dbReference type="SUPFAM" id="SSF54001">
    <property type="entry name" value="Cysteine proteinases"/>
    <property type="match status" value="1"/>
</dbReference>
<dbReference type="Proteomes" id="UP001632038">
    <property type="component" value="Unassembled WGS sequence"/>
</dbReference>
<protein>
    <submittedName>
        <fullName evidence="1">Uncharacterized protein</fullName>
    </submittedName>
</protein>
<comment type="caution">
    <text evidence="1">The sequence shown here is derived from an EMBL/GenBank/DDBJ whole genome shotgun (WGS) entry which is preliminary data.</text>
</comment>
<proteinExistence type="predicted"/>
<dbReference type="InterPro" id="IPR038765">
    <property type="entry name" value="Papain-like_cys_pep_sf"/>
</dbReference>
<accession>A0ABD3ENT0</accession>
<dbReference type="EMBL" id="JAVIJP010000001">
    <property type="protein sequence ID" value="KAL3656087.1"/>
    <property type="molecule type" value="Genomic_DNA"/>
</dbReference>
<reference evidence="2" key="1">
    <citation type="journal article" date="2024" name="IScience">
        <title>Strigolactones Initiate the Formation of Haustorium-like Structures in Castilleja.</title>
        <authorList>
            <person name="Buerger M."/>
            <person name="Peterson D."/>
            <person name="Chory J."/>
        </authorList>
    </citation>
    <scope>NUCLEOTIDE SEQUENCE [LARGE SCALE GENOMIC DNA]</scope>
</reference>
<organism evidence="1 2">
    <name type="scientific">Castilleja foliolosa</name>
    <dbReference type="NCBI Taxonomy" id="1961234"/>
    <lineage>
        <taxon>Eukaryota</taxon>
        <taxon>Viridiplantae</taxon>
        <taxon>Streptophyta</taxon>
        <taxon>Embryophyta</taxon>
        <taxon>Tracheophyta</taxon>
        <taxon>Spermatophyta</taxon>
        <taxon>Magnoliopsida</taxon>
        <taxon>eudicotyledons</taxon>
        <taxon>Gunneridae</taxon>
        <taxon>Pentapetalae</taxon>
        <taxon>asterids</taxon>
        <taxon>lamiids</taxon>
        <taxon>Lamiales</taxon>
        <taxon>Orobanchaceae</taxon>
        <taxon>Pedicularideae</taxon>
        <taxon>Castillejinae</taxon>
        <taxon>Castilleja</taxon>
    </lineage>
</organism>
<gene>
    <name evidence="1" type="ORF">CASFOL_000483</name>
</gene>
<keyword evidence="2" id="KW-1185">Reference proteome</keyword>
<dbReference type="AlphaFoldDB" id="A0ABD3ENT0"/>
<sequence>MYLDEPKIIPEEVKGQAEKLDPDEEQVEILLNLVQGKTKLYLTDKWAPLVPFTEVEKIYVVWLASQHFYPLVIDLVKCEVWTFDSLSNSTNRTQRANRYLNTLSLRCILPSILMLSGFYDVRKDLKPMNREWDLRFEDKNYCFTQEDVCDADHFL</sequence>
<evidence type="ECO:0000313" key="1">
    <source>
        <dbReference type="EMBL" id="KAL3656087.1"/>
    </source>
</evidence>
<name>A0ABD3ENT0_9LAMI</name>
<evidence type="ECO:0000313" key="2">
    <source>
        <dbReference type="Proteomes" id="UP001632038"/>
    </source>
</evidence>
<dbReference type="Gene3D" id="3.40.395.10">
    <property type="entry name" value="Adenoviral Proteinase, Chain A"/>
    <property type="match status" value="1"/>
</dbReference>